<keyword evidence="1" id="KW-0677">Repeat</keyword>
<evidence type="ECO:0000256" key="3">
    <source>
        <dbReference type="PROSITE-ProRule" id="PRU00023"/>
    </source>
</evidence>
<dbReference type="SMART" id="SM00248">
    <property type="entry name" value="ANK"/>
    <property type="match status" value="3"/>
</dbReference>
<evidence type="ECO:0000256" key="2">
    <source>
        <dbReference type="ARBA" id="ARBA00023043"/>
    </source>
</evidence>
<keyword evidence="2 3" id="KW-0040">ANK repeat</keyword>
<sequence>MGWTKTMSEATDQDFEDDPLDLSKYPYLGAPDALVIAASDGNGRLVDHLLKSGHDINFRDDEGRTALYVAVDETYYGLAIYLLEHGADPNIPDNEGDFPLDIAKYSHLYRRSNDTEMVDALMKAGGKCKDGPSAREPLDDKIYDGFAHASAMKTLFSLIDKAKKD</sequence>
<evidence type="ECO:0000313" key="4">
    <source>
        <dbReference type="EMBL" id="PUE58546.1"/>
    </source>
</evidence>
<name>A0A315EKX0_9BURK</name>
<evidence type="ECO:0000313" key="5">
    <source>
        <dbReference type="Proteomes" id="UP000251341"/>
    </source>
</evidence>
<protein>
    <submittedName>
        <fullName evidence="4">Uncharacterized protein</fullName>
    </submittedName>
</protein>
<dbReference type="PANTHER" id="PTHR24198">
    <property type="entry name" value="ANKYRIN REPEAT AND PROTEIN KINASE DOMAIN-CONTAINING PROTEIN"/>
    <property type="match status" value="1"/>
</dbReference>
<dbReference type="Proteomes" id="UP000251341">
    <property type="component" value="Unassembled WGS sequence"/>
</dbReference>
<dbReference type="PROSITE" id="PS50297">
    <property type="entry name" value="ANK_REP_REGION"/>
    <property type="match status" value="1"/>
</dbReference>
<dbReference type="InterPro" id="IPR002110">
    <property type="entry name" value="Ankyrin_rpt"/>
</dbReference>
<dbReference type="PROSITE" id="PS50088">
    <property type="entry name" value="ANK_REPEAT"/>
    <property type="match status" value="2"/>
</dbReference>
<dbReference type="EMBL" id="NESP01000001">
    <property type="protein sequence ID" value="PUE58546.1"/>
    <property type="molecule type" value="Genomic_DNA"/>
</dbReference>
<keyword evidence="5" id="KW-1185">Reference proteome</keyword>
<comment type="caution">
    <text evidence="4">The sequence shown here is derived from an EMBL/GenBank/DDBJ whole genome shotgun (WGS) entry which is preliminary data.</text>
</comment>
<reference evidence="4 5" key="1">
    <citation type="submission" date="2017-04" db="EMBL/GenBank/DDBJ databases">
        <title>Unexpected and diverse lifestyles within the genus Limnohabitans.</title>
        <authorList>
            <person name="Kasalicky V."/>
            <person name="Mehrshad M."/>
            <person name="Andrei S.-A."/>
            <person name="Salcher M."/>
            <person name="Kratochvilova H."/>
            <person name="Simek K."/>
            <person name="Ghai R."/>
        </authorList>
    </citation>
    <scope>NUCLEOTIDE SEQUENCE [LARGE SCALE GENOMIC DNA]</scope>
    <source>
        <strain evidence="4 5">MWH-C5</strain>
    </source>
</reference>
<dbReference type="AlphaFoldDB" id="A0A315EKX0"/>
<feature type="repeat" description="ANK" evidence="3">
    <location>
        <begin position="62"/>
        <end position="94"/>
    </location>
</feature>
<organism evidence="4 5">
    <name type="scientific">Limnohabitans curvus</name>
    <dbReference type="NCBI Taxonomy" id="323423"/>
    <lineage>
        <taxon>Bacteria</taxon>
        <taxon>Pseudomonadati</taxon>
        <taxon>Pseudomonadota</taxon>
        <taxon>Betaproteobacteria</taxon>
        <taxon>Burkholderiales</taxon>
        <taxon>Comamonadaceae</taxon>
        <taxon>Limnohabitans</taxon>
    </lineage>
</organism>
<dbReference type="Pfam" id="PF12796">
    <property type="entry name" value="Ank_2"/>
    <property type="match status" value="1"/>
</dbReference>
<evidence type="ECO:0000256" key="1">
    <source>
        <dbReference type="ARBA" id="ARBA00022737"/>
    </source>
</evidence>
<dbReference type="InterPro" id="IPR036770">
    <property type="entry name" value="Ankyrin_rpt-contain_sf"/>
</dbReference>
<dbReference type="SUPFAM" id="SSF48403">
    <property type="entry name" value="Ankyrin repeat"/>
    <property type="match status" value="1"/>
</dbReference>
<dbReference type="RefSeq" id="WP_108401607.1">
    <property type="nucleotide sequence ID" value="NZ_NESP01000001.1"/>
</dbReference>
<dbReference type="Gene3D" id="1.25.40.20">
    <property type="entry name" value="Ankyrin repeat-containing domain"/>
    <property type="match status" value="1"/>
</dbReference>
<feature type="repeat" description="ANK" evidence="3">
    <location>
        <begin position="29"/>
        <end position="61"/>
    </location>
</feature>
<dbReference type="PANTHER" id="PTHR24198:SF165">
    <property type="entry name" value="ANKYRIN REPEAT-CONTAINING PROTEIN-RELATED"/>
    <property type="match status" value="1"/>
</dbReference>
<proteinExistence type="predicted"/>
<gene>
    <name evidence="4" type="ORF">B9Z44_02380</name>
</gene>
<accession>A0A315EKX0</accession>